<dbReference type="CDD" id="cd02440">
    <property type="entry name" value="AdoMet_MTases"/>
    <property type="match status" value="1"/>
</dbReference>
<dbReference type="Pfam" id="PF01739">
    <property type="entry name" value="CheR"/>
    <property type="match status" value="1"/>
</dbReference>
<accession>A0ABW1JI39</accession>
<dbReference type="InterPro" id="IPR050903">
    <property type="entry name" value="Bact_Chemotaxis_MeTrfase"/>
</dbReference>
<dbReference type="PRINTS" id="PR00996">
    <property type="entry name" value="CHERMTFRASE"/>
</dbReference>
<dbReference type="InterPro" id="IPR022641">
    <property type="entry name" value="CheR_N"/>
</dbReference>
<evidence type="ECO:0000259" key="6">
    <source>
        <dbReference type="PROSITE" id="PS50123"/>
    </source>
</evidence>
<dbReference type="EC" id="2.1.1.80" evidence="2"/>
<keyword evidence="5" id="KW-0949">S-adenosyl-L-methionine</keyword>
<dbReference type="InterPro" id="IPR000780">
    <property type="entry name" value="CheR_MeTrfase"/>
</dbReference>
<evidence type="ECO:0000256" key="5">
    <source>
        <dbReference type="ARBA" id="ARBA00022691"/>
    </source>
</evidence>
<gene>
    <name evidence="7" type="ORF">ACFQDO_15525</name>
</gene>
<comment type="caution">
    <text evidence="7">The sequence shown here is derived from an EMBL/GenBank/DDBJ whole genome shotgun (WGS) entry which is preliminary data.</text>
</comment>
<evidence type="ECO:0000256" key="1">
    <source>
        <dbReference type="ARBA" id="ARBA00001541"/>
    </source>
</evidence>
<evidence type="ECO:0000256" key="2">
    <source>
        <dbReference type="ARBA" id="ARBA00012534"/>
    </source>
</evidence>
<dbReference type="RefSeq" id="WP_345718522.1">
    <property type="nucleotide sequence ID" value="NZ_BAABFP010000009.1"/>
</dbReference>
<dbReference type="GO" id="GO:0008168">
    <property type="term" value="F:methyltransferase activity"/>
    <property type="evidence" value="ECO:0007669"/>
    <property type="project" value="UniProtKB-KW"/>
</dbReference>
<keyword evidence="3 7" id="KW-0489">Methyltransferase</keyword>
<dbReference type="SUPFAM" id="SSF53335">
    <property type="entry name" value="S-adenosyl-L-methionine-dependent methyltransferases"/>
    <property type="match status" value="1"/>
</dbReference>
<dbReference type="GO" id="GO:0032259">
    <property type="term" value="P:methylation"/>
    <property type="evidence" value="ECO:0007669"/>
    <property type="project" value="UniProtKB-KW"/>
</dbReference>
<reference evidence="8" key="1">
    <citation type="journal article" date="2019" name="Int. J. Syst. Evol. Microbiol.">
        <title>The Global Catalogue of Microorganisms (GCM) 10K type strain sequencing project: providing services to taxonomists for standard genome sequencing and annotation.</title>
        <authorList>
            <consortium name="The Broad Institute Genomics Platform"/>
            <consortium name="The Broad Institute Genome Sequencing Center for Infectious Disease"/>
            <person name="Wu L."/>
            <person name="Ma J."/>
        </authorList>
    </citation>
    <scope>NUCLEOTIDE SEQUENCE [LARGE SCALE GENOMIC DNA]</scope>
    <source>
        <strain evidence="8">KACC 14249</strain>
    </source>
</reference>
<dbReference type="PANTHER" id="PTHR24422">
    <property type="entry name" value="CHEMOTAXIS PROTEIN METHYLTRANSFERASE"/>
    <property type="match status" value="1"/>
</dbReference>
<evidence type="ECO:0000256" key="3">
    <source>
        <dbReference type="ARBA" id="ARBA00022603"/>
    </source>
</evidence>
<evidence type="ECO:0000313" key="7">
    <source>
        <dbReference type="EMBL" id="MFC6008547.1"/>
    </source>
</evidence>
<organism evidence="7 8">
    <name type="scientific">Angustibacter luteus</name>
    <dbReference type="NCBI Taxonomy" id="658456"/>
    <lineage>
        <taxon>Bacteria</taxon>
        <taxon>Bacillati</taxon>
        <taxon>Actinomycetota</taxon>
        <taxon>Actinomycetes</taxon>
        <taxon>Kineosporiales</taxon>
        <taxon>Kineosporiaceae</taxon>
    </lineage>
</organism>
<evidence type="ECO:0000313" key="8">
    <source>
        <dbReference type="Proteomes" id="UP001596189"/>
    </source>
</evidence>
<keyword evidence="4" id="KW-0808">Transferase</keyword>
<name>A0ABW1JI39_9ACTN</name>
<dbReference type="Gene3D" id="1.10.155.10">
    <property type="entry name" value="Chemotaxis receptor methyltransferase CheR, N-terminal domain"/>
    <property type="match status" value="1"/>
</dbReference>
<dbReference type="InterPro" id="IPR029063">
    <property type="entry name" value="SAM-dependent_MTases_sf"/>
</dbReference>
<sequence>MSIAADAFDFVCALVHRESALVLGAGKEYLVESRLLPLARAQGDPDVETFVNRARRQPGGPAQREIVEALTTNETSWFRDSEPFVGLRDLVVPELVAARSLTRRLRVWSAACSSGQEPYSIAMVLGDAPQLAGWSIDVLGTDLSLEMVERCREGRYSQLEVNRGLPATSLVKHFERDGAAWRVNQSLAARTTFRQLNLARPLVGLGTFDVVFLRNVLIYFDLATKADVLRRVRKILAPDGYLFLGAPETTMGIDDMWQRQALGRGSVYRLMPQAARGVA</sequence>
<proteinExistence type="predicted"/>
<dbReference type="InterPro" id="IPR022642">
    <property type="entry name" value="CheR_C"/>
</dbReference>
<dbReference type="Pfam" id="PF03705">
    <property type="entry name" value="CheR_N"/>
    <property type="match status" value="1"/>
</dbReference>
<comment type="catalytic activity">
    <reaction evidence="1">
        <text>L-glutamyl-[protein] + S-adenosyl-L-methionine = [protein]-L-glutamate 5-O-methyl ester + S-adenosyl-L-homocysteine</text>
        <dbReference type="Rhea" id="RHEA:24452"/>
        <dbReference type="Rhea" id="RHEA-COMP:10208"/>
        <dbReference type="Rhea" id="RHEA-COMP:10311"/>
        <dbReference type="ChEBI" id="CHEBI:29973"/>
        <dbReference type="ChEBI" id="CHEBI:57856"/>
        <dbReference type="ChEBI" id="CHEBI:59789"/>
        <dbReference type="ChEBI" id="CHEBI:82795"/>
        <dbReference type="EC" id="2.1.1.80"/>
    </reaction>
</comment>
<dbReference type="PROSITE" id="PS50123">
    <property type="entry name" value="CHER"/>
    <property type="match status" value="1"/>
</dbReference>
<dbReference type="SMART" id="SM00138">
    <property type="entry name" value="MeTrc"/>
    <property type="match status" value="1"/>
</dbReference>
<evidence type="ECO:0000256" key="4">
    <source>
        <dbReference type="ARBA" id="ARBA00022679"/>
    </source>
</evidence>
<keyword evidence="8" id="KW-1185">Reference proteome</keyword>
<dbReference type="Gene3D" id="3.40.50.150">
    <property type="entry name" value="Vaccinia Virus protein VP39"/>
    <property type="match status" value="1"/>
</dbReference>
<dbReference type="SUPFAM" id="SSF47757">
    <property type="entry name" value="Chemotaxis receptor methyltransferase CheR, N-terminal domain"/>
    <property type="match status" value="1"/>
</dbReference>
<dbReference type="InterPro" id="IPR036804">
    <property type="entry name" value="CheR_N_sf"/>
</dbReference>
<dbReference type="EMBL" id="JBHSRD010000005">
    <property type="protein sequence ID" value="MFC6008547.1"/>
    <property type="molecule type" value="Genomic_DNA"/>
</dbReference>
<feature type="domain" description="CheR-type methyltransferase" evidence="6">
    <location>
        <begin position="1"/>
        <end position="273"/>
    </location>
</feature>
<dbReference type="Proteomes" id="UP001596189">
    <property type="component" value="Unassembled WGS sequence"/>
</dbReference>
<protein>
    <recommendedName>
        <fullName evidence="2">protein-glutamate O-methyltransferase</fullName>
        <ecNumber evidence="2">2.1.1.80</ecNumber>
    </recommendedName>
</protein>
<dbReference type="PANTHER" id="PTHR24422:SF21">
    <property type="entry name" value="CHEMOTAXIS PROTEIN METHYLTRANSFERASE 1"/>
    <property type="match status" value="1"/>
</dbReference>